<dbReference type="InterPro" id="IPR003599">
    <property type="entry name" value="Ig_sub"/>
</dbReference>
<dbReference type="Gene3D" id="2.60.40.10">
    <property type="entry name" value="Immunoglobulins"/>
    <property type="match status" value="1"/>
</dbReference>
<keyword evidence="10" id="KW-0393">Immunoglobulin domain</keyword>
<dbReference type="EMBL" id="JAACNH010000008">
    <property type="protein sequence ID" value="KAG8434534.1"/>
    <property type="molecule type" value="Genomic_DNA"/>
</dbReference>
<comment type="function">
    <text evidence="13">Creation of an extracellular membrane face which guides the wrapping process and ultimately compacts adjacent lamellae.</text>
</comment>
<dbReference type="FunFam" id="2.60.40.10:FF:000193">
    <property type="entry name" value="Myelin protein zero-like 1 like"/>
    <property type="match status" value="1"/>
</dbReference>
<dbReference type="InterPro" id="IPR007110">
    <property type="entry name" value="Ig-like_dom"/>
</dbReference>
<keyword evidence="7 14" id="KW-0472">Membrane</keyword>
<comment type="similarity">
    <text evidence="2">Belongs to the myelin P0 protein family.</text>
</comment>
<evidence type="ECO:0000313" key="17">
    <source>
        <dbReference type="EMBL" id="KAG8434534.1"/>
    </source>
</evidence>
<dbReference type="InterPro" id="IPR013783">
    <property type="entry name" value="Ig-like_fold"/>
</dbReference>
<evidence type="ECO:0000256" key="3">
    <source>
        <dbReference type="ARBA" id="ARBA00020871"/>
    </source>
</evidence>
<evidence type="ECO:0000256" key="14">
    <source>
        <dbReference type="SAM" id="Phobius"/>
    </source>
</evidence>
<evidence type="ECO:0000256" key="5">
    <source>
        <dbReference type="ARBA" id="ARBA00022729"/>
    </source>
</evidence>
<feature type="domain" description="Ig-like" evidence="16">
    <location>
        <begin position="39"/>
        <end position="140"/>
    </location>
</feature>
<proteinExistence type="inferred from homology"/>
<keyword evidence="5 15" id="KW-0732">Signal</keyword>
<evidence type="ECO:0000256" key="8">
    <source>
        <dbReference type="ARBA" id="ARBA00023157"/>
    </source>
</evidence>
<keyword evidence="6 14" id="KW-1133">Transmembrane helix</keyword>
<sequence>MFSPERNVIWKQLLLLIAGVHTVLGIDIRMNPTVFGVVGESVKLKCSFSSSYPISDLVTVDWSYRLQEGGPTVTILHFQSKPYPILDGPFKDRITWEGDIGRGDASVSLKDLRLSDNGTLSCAVRNPPDVHGSVPQTKLTVTIQSVYFKFSTVILLSALVFIPSALVCLLLLVRMRRAIKRERKTNLIKSPIEVSQECVYSDSARTPLHCTAPTEHPPGCLVRYCQKCLDVSEEEY</sequence>
<keyword evidence="4 14" id="KW-0812">Transmembrane</keyword>
<dbReference type="PANTHER" id="PTHR13869">
    <property type="entry name" value="MYELIN P0 RELATED"/>
    <property type="match status" value="1"/>
</dbReference>
<feature type="signal peptide" evidence="15">
    <location>
        <begin position="1"/>
        <end position="25"/>
    </location>
</feature>
<dbReference type="PROSITE" id="PS50835">
    <property type="entry name" value="IG_LIKE"/>
    <property type="match status" value="1"/>
</dbReference>
<keyword evidence="8" id="KW-1015">Disulfide bond</keyword>
<feature type="transmembrane region" description="Helical" evidence="14">
    <location>
        <begin position="146"/>
        <end position="173"/>
    </location>
</feature>
<evidence type="ECO:0000256" key="12">
    <source>
        <dbReference type="ARBA" id="ARBA00032781"/>
    </source>
</evidence>
<organism evidence="17 18">
    <name type="scientific">Hymenochirus boettgeri</name>
    <name type="common">Congo dwarf clawed frog</name>
    <dbReference type="NCBI Taxonomy" id="247094"/>
    <lineage>
        <taxon>Eukaryota</taxon>
        <taxon>Metazoa</taxon>
        <taxon>Chordata</taxon>
        <taxon>Craniata</taxon>
        <taxon>Vertebrata</taxon>
        <taxon>Euteleostomi</taxon>
        <taxon>Amphibia</taxon>
        <taxon>Batrachia</taxon>
        <taxon>Anura</taxon>
        <taxon>Pipoidea</taxon>
        <taxon>Pipidae</taxon>
        <taxon>Pipinae</taxon>
        <taxon>Hymenochirus</taxon>
    </lineage>
</organism>
<reference evidence="17" key="1">
    <citation type="thesis" date="2020" institute="ProQuest LLC" country="789 East Eisenhower Parkway, Ann Arbor, MI, USA">
        <title>Comparative Genomics and Chromosome Evolution.</title>
        <authorList>
            <person name="Mudd A.B."/>
        </authorList>
    </citation>
    <scope>NUCLEOTIDE SEQUENCE</scope>
    <source>
        <strain evidence="17">Female2</strain>
        <tissue evidence="17">Blood</tissue>
    </source>
</reference>
<dbReference type="SMART" id="SM00406">
    <property type="entry name" value="IGv"/>
    <property type="match status" value="1"/>
</dbReference>
<keyword evidence="9" id="KW-0325">Glycoprotein</keyword>
<dbReference type="PANTHER" id="PTHR13869:SF20">
    <property type="entry name" value="MYELIN PROTEIN ZERO-LIKE PROTEIN 3"/>
    <property type="match status" value="1"/>
</dbReference>
<dbReference type="AlphaFoldDB" id="A0A8T2IU00"/>
<evidence type="ECO:0000256" key="10">
    <source>
        <dbReference type="ARBA" id="ARBA00023319"/>
    </source>
</evidence>
<protein>
    <recommendedName>
        <fullName evidence="3">Myelin protein P0</fullName>
    </recommendedName>
    <alternativeName>
        <fullName evidence="12">Myelin peripheral protein</fullName>
    </alternativeName>
    <alternativeName>
        <fullName evidence="11">Myelin protein zero</fullName>
    </alternativeName>
</protein>
<comment type="subcellular location">
    <subcellularLocation>
        <location evidence="1">Cell membrane</location>
        <topology evidence="1">Single-pass type I membrane protein</topology>
    </subcellularLocation>
</comment>
<evidence type="ECO:0000256" key="2">
    <source>
        <dbReference type="ARBA" id="ARBA00007180"/>
    </source>
</evidence>
<accession>A0A8T2IU00</accession>
<dbReference type="Pfam" id="PF07686">
    <property type="entry name" value="V-set"/>
    <property type="match status" value="1"/>
</dbReference>
<evidence type="ECO:0000256" key="15">
    <source>
        <dbReference type="SAM" id="SignalP"/>
    </source>
</evidence>
<evidence type="ECO:0000256" key="1">
    <source>
        <dbReference type="ARBA" id="ARBA00004251"/>
    </source>
</evidence>
<evidence type="ECO:0000256" key="11">
    <source>
        <dbReference type="ARBA" id="ARBA00029587"/>
    </source>
</evidence>
<name>A0A8T2IU00_9PIPI</name>
<dbReference type="OrthoDB" id="8916449at2759"/>
<dbReference type="Proteomes" id="UP000812440">
    <property type="component" value="Chromosome 7"/>
</dbReference>
<dbReference type="InterPro" id="IPR000920">
    <property type="entry name" value="Myelin_P0-rel"/>
</dbReference>
<comment type="caution">
    <text evidence="17">The sequence shown here is derived from an EMBL/GenBank/DDBJ whole genome shotgun (WGS) entry which is preliminary data.</text>
</comment>
<evidence type="ECO:0000256" key="4">
    <source>
        <dbReference type="ARBA" id="ARBA00022692"/>
    </source>
</evidence>
<feature type="chain" id="PRO_5035920149" description="Myelin protein P0" evidence="15">
    <location>
        <begin position="26"/>
        <end position="236"/>
    </location>
</feature>
<dbReference type="InterPro" id="IPR036179">
    <property type="entry name" value="Ig-like_dom_sf"/>
</dbReference>
<dbReference type="SMART" id="SM00409">
    <property type="entry name" value="IG"/>
    <property type="match status" value="1"/>
</dbReference>
<evidence type="ECO:0000259" key="16">
    <source>
        <dbReference type="PROSITE" id="PS50835"/>
    </source>
</evidence>
<evidence type="ECO:0000256" key="7">
    <source>
        <dbReference type="ARBA" id="ARBA00023136"/>
    </source>
</evidence>
<evidence type="ECO:0000256" key="13">
    <source>
        <dbReference type="ARBA" id="ARBA00058349"/>
    </source>
</evidence>
<dbReference type="InterPro" id="IPR013106">
    <property type="entry name" value="Ig_V-set"/>
</dbReference>
<dbReference type="SUPFAM" id="SSF48726">
    <property type="entry name" value="Immunoglobulin"/>
    <property type="match status" value="1"/>
</dbReference>
<dbReference type="PRINTS" id="PR00213">
    <property type="entry name" value="MYELINP0"/>
</dbReference>
<evidence type="ECO:0000313" key="18">
    <source>
        <dbReference type="Proteomes" id="UP000812440"/>
    </source>
</evidence>
<gene>
    <name evidence="17" type="ORF">GDO86_012784</name>
</gene>
<evidence type="ECO:0000256" key="9">
    <source>
        <dbReference type="ARBA" id="ARBA00023180"/>
    </source>
</evidence>
<keyword evidence="18" id="KW-1185">Reference proteome</keyword>
<evidence type="ECO:0000256" key="6">
    <source>
        <dbReference type="ARBA" id="ARBA00022989"/>
    </source>
</evidence>
<dbReference type="GO" id="GO:0005886">
    <property type="term" value="C:plasma membrane"/>
    <property type="evidence" value="ECO:0007669"/>
    <property type="project" value="UniProtKB-SubCell"/>
</dbReference>